<reference evidence="3 4" key="1">
    <citation type="journal article" date="2012" name="Proc. Natl. Acad. Sci. U.S.A.">
        <title>Genome and physiology of a model Epsilonproteobacterium responsible for sulfide detoxification in marine oxygen depletion zones.</title>
        <authorList>
            <person name="Grote J."/>
            <person name="Schott T."/>
            <person name="Bruckner C.G."/>
            <person name="Glockner F.O."/>
            <person name="Jost G."/>
            <person name="Teeling H."/>
            <person name="Labrenz M."/>
            <person name="Jurgens K."/>
        </authorList>
    </citation>
    <scope>NUCLEOTIDE SEQUENCE [LARGE SCALE GENOMIC DNA]</scope>
    <source>
        <strain evidence="3 4">GD1</strain>
    </source>
</reference>
<dbReference type="PANTHER" id="PTHR13847:SF289">
    <property type="entry name" value="GLYCINE OXIDASE"/>
    <property type="match status" value="1"/>
</dbReference>
<evidence type="ECO:0000313" key="4">
    <source>
        <dbReference type="Proteomes" id="UP000006431"/>
    </source>
</evidence>
<evidence type="ECO:0000259" key="2">
    <source>
        <dbReference type="Pfam" id="PF01266"/>
    </source>
</evidence>
<dbReference type="RefSeq" id="WP_008341621.1">
    <property type="nucleotide sequence ID" value="NZ_AFRZ01000001.1"/>
</dbReference>
<dbReference type="Pfam" id="PF01266">
    <property type="entry name" value="DAO"/>
    <property type="match status" value="1"/>
</dbReference>
<gene>
    <name evidence="3" type="ORF">SMGD1_2858</name>
</gene>
<dbReference type="PATRIC" id="fig|929558.5.peg.2848"/>
<dbReference type="SUPFAM" id="SSF51971">
    <property type="entry name" value="Nucleotide-binding domain"/>
    <property type="match status" value="1"/>
</dbReference>
<dbReference type="HOGENOM" id="CLU_712988_0_0_7"/>
<dbReference type="GO" id="GO:0016491">
    <property type="term" value="F:oxidoreductase activity"/>
    <property type="evidence" value="ECO:0007669"/>
    <property type="project" value="UniProtKB-KW"/>
</dbReference>
<keyword evidence="4" id="KW-1185">Reference proteome</keyword>
<dbReference type="EMBL" id="AFRZ01000001">
    <property type="protein sequence ID" value="EHP31380.1"/>
    <property type="molecule type" value="Genomic_DNA"/>
</dbReference>
<dbReference type="InterPro" id="IPR006076">
    <property type="entry name" value="FAD-dep_OxRdtase"/>
</dbReference>
<proteinExistence type="predicted"/>
<sequence length="372" mass="41324">MYDLAIIGAGINGASVAHEFAEAGKRVIIFDMDGIASGGSGAAGAFIAPKFSKGGELKELLHDAFVYSMEFYEKNFPKLFTKTELLHIAKDEESSEILKEYKQNTPLKLREPSLEYLESLTEHANAYEHICIDAGVVNAQAMCRAMSKSAKYVEQKVETLVYDDGLWIINDSYSAKSVLLATGAYESVVKEQYINLRGVWGHRIDIKTSTSNPYSIHQNVSISPSNDGELAIGATHNVHYHPQTATKPYDVEAGRAELLEKASRTISLKDVEVLRDFTGLRSGSFDYMPLIGALVLSEETLVSKGIRFKTKKPDFEEYTYYPNLYMINGNGGYGFVLAPYLAKILSEHILSGKKISEKLSPARFFARWAKKL</sequence>
<dbReference type="Gene3D" id="3.30.9.10">
    <property type="entry name" value="D-Amino Acid Oxidase, subunit A, domain 2"/>
    <property type="match status" value="1"/>
</dbReference>
<comment type="caution">
    <text evidence="3">The sequence shown here is derived from an EMBL/GenBank/DDBJ whole genome shotgun (WGS) entry which is preliminary data.</text>
</comment>
<dbReference type="GO" id="GO:0005737">
    <property type="term" value="C:cytoplasm"/>
    <property type="evidence" value="ECO:0007669"/>
    <property type="project" value="TreeGrafter"/>
</dbReference>
<keyword evidence="1" id="KW-0560">Oxidoreductase</keyword>
<dbReference type="OrthoDB" id="5410311at2"/>
<dbReference type="PANTHER" id="PTHR13847">
    <property type="entry name" value="SARCOSINE DEHYDROGENASE-RELATED"/>
    <property type="match status" value="1"/>
</dbReference>
<accession>H1FUN6</accession>
<dbReference type="eggNOG" id="COG0665">
    <property type="taxonomic scope" value="Bacteria"/>
</dbReference>
<organism evidence="3 4">
    <name type="scientific">Sulfurimonas gotlandica (strain DSM 19862 / JCM 16533 / GD1)</name>
    <dbReference type="NCBI Taxonomy" id="929558"/>
    <lineage>
        <taxon>Bacteria</taxon>
        <taxon>Pseudomonadati</taxon>
        <taxon>Campylobacterota</taxon>
        <taxon>Epsilonproteobacteria</taxon>
        <taxon>Campylobacterales</taxon>
        <taxon>Sulfurimonadaceae</taxon>
        <taxon>Sulfurimonas</taxon>
    </lineage>
</organism>
<feature type="domain" description="FAD dependent oxidoreductase" evidence="2">
    <location>
        <begin position="3"/>
        <end position="347"/>
    </location>
</feature>
<dbReference type="InterPro" id="IPR036188">
    <property type="entry name" value="FAD/NAD-bd_sf"/>
</dbReference>
<dbReference type="Proteomes" id="UP000006431">
    <property type="component" value="Unassembled WGS sequence"/>
</dbReference>
<protein>
    <submittedName>
        <fullName evidence="3">FAD dependent oxidoreductase</fullName>
    </submittedName>
</protein>
<dbReference type="AlphaFoldDB" id="H1FUN6"/>
<dbReference type="Gene3D" id="3.50.50.60">
    <property type="entry name" value="FAD/NAD(P)-binding domain"/>
    <property type="match status" value="1"/>
</dbReference>
<evidence type="ECO:0000313" key="3">
    <source>
        <dbReference type="EMBL" id="EHP31380.1"/>
    </source>
</evidence>
<dbReference type="STRING" id="929558.SMGD1_2858"/>
<name>H1FUN6_SULGG</name>
<evidence type="ECO:0000256" key="1">
    <source>
        <dbReference type="ARBA" id="ARBA00023002"/>
    </source>
</evidence>